<dbReference type="GO" id="GO:0015074">
    <property type="term" value="P:DNA integration"/>
    <property type="evidence" value="ECO:0007669"/>
    <property type="project" value="UniProtKB-KW"/>
</dbReference>
<dbReference type="InterPro" id="IPR009057">
    <property type="entry name" value="Homeodomain-like_sf"/>
</dbReference>
<dbReference type="SUPFAM" id="SSF53041">
    <property type="entry name" value="Resolvase-like"/>
    <property type="match status" value="1"/>
</dbReference>
<dbReference type="Gene3D" id="1.10.10.60">
    <property type="entry name" value="Homeodomain-like"/>
    <property type="match status" value="1"/>
</dbReference>
<feature type="domain" description="Resolvase/invertase-type recombinase catalytic" evidence="8">
    <location>
        <begin position="2"/>
        <end position="136"/>
    </location>
</feature>
<comment type="caution">
    <text evidence="9">The sequence shown here is derived from an EMBL/GenBank/DDBJ whole genome shotgun (WGS) entry which is preliminary data.</text>
</comment>
<keyword evidence="3" id="KW-0230">DNA invertase</keyword>
<dbReference type="InterPro" id="IPR050639">
    <property type="entry name" value="SSR_resolvase"/>
</dbReference>
<dbReference type="PROSITE" id="PS00397">
    <property type="entry name" value="RECOMBINASES_1"/>
    <property type="match status" value="1"/>
</dbReference>
<keyword evidence="4" id="KW-0238">DNA-binding</keyword>
<dbReference type="AlphaFoldDB" id="A0A2W5SND9"/>
<evidence type="ECO:0000256" key="6">
    <source>
        <dbReference type="PIRSR" id="PIRSR606118-50"/>
    </source>
</evidence>
<evidence type="ECO:0000256" key="5">
    <source>
        <dbReference type="ARBA" id="ARBA00023172"/>
    </source>
</evidence>
<gene>
    <name evidence="9" type="ORF">DI536_36130</name>
</gene>
<dbReference type="InterPro" id="IPR036162">
    <property type="entry name" value="Resolvase-like_N_sf"/>
</dbReference>
<name>A0A2W5SND9_9BACT</name>
<dbReference type="GO" id="GO:0000150">
    <property type="term" value="F:DNA strand exchange activity"/>
    <property type="evidence" value="ECO:0007669"/>
    <property type="project" value="UniProtKB-KW"/>
</dbReference>
<dbReference type="PROSITE" id="PS51736">
    <property type="entry name" value="RECOMBINASES_3"/>
    <property type="match status" value="1"/>
</dbReference>
<dbReference type="Gene3D" id="3.40.50.1390">
    <property type="entry name" value="Resolvase, N-terminal catalytic domain"/>
    <property type="match status" value="1"/>
</dbReference>
<dbReference type="InterPro" id="IPR006118">
    <property type="entry name" value="Recombinase_CS"/>
</dbReference>
<dbReference type="EMBL" id="QFQP01000099">
    <property type="protein sequence ID" value="PZR03317.1"/>
    <property type="molecule type" value="Genomic_DNA"/>
</dbReference>
<accession>A0A2W5SND9</accession>
<sequence length="189" mass="20418">MAEVGYVRVSTADQSLDLQLQAMEKAGIAKVFKDHGVSGTLASRPALNEALAYVREGDVFTVWKLDRLGRSTKNVLEVIDRLNETGVGFRSLTEGLDTTGPMGKAMLTVLAAFNQLERDVIVERTKAGLEAARAKGRVGGRPRVMDHKKTGTARALYESGNHSVAEIASMMGVGTATVYRYLSRSLSES</sequence>
<dbReference type="GO" id="GO:0003677">
    <property type="term" value="F:DNA binding"/>
    <property type="evidence" value="ECO:0007669"/>
    <property type="project" value="UniProtKB-KW"/>
</dbReference>
<proteinExistence type="inferred from homology"/>
<dbReference type="Proteomes" id="UP000249061">
    <property type="component" value="Unassembled WGS sequence"/>
</dbReference>
<dbReference type="FunFam" id="3.40.50.1390:FF:000001">
    <property type="entry name" value="DNA recombinase"/>
    <property type="match status" value="1"/>
</dbReference>
<feature type="active site" description="O-(5'-phospho-DNA)-serine intermediate" evidence="6 7">
    <location>
        <position position="10"/>
    </location>
</feature>
<dbReference type="SMART" id="SM00857">
    <property type="entry name" value="Resolvase"/>
    <property type="match status" value="1"/>
</dbReference>
<evidence type="ECO:0000256" key="1">
    <source>
        <dbReference type="ARBA" id="ARBA00009913"/>
    </source>
</evidence>
<reference evidence="9 10" key="1">
    <citation type="submission" date="2017-08" db="EMBL/GenBank/DDBJ databases">
        <title>Infants hospitalized years apart are colonized by the same room-sourced microbial strains.</title>
        <authorList>
            <person name="Brooks B."/>
            <person name="Olm M.R."/>
            <person name="Firek B.A."/>
            <person name="Baker R."/>
            <person name="Thomas B.C."/>
            <person name="Morowitz M.J."/>
            <person name="Banfield J.F."/>
        </authorList>
    </citation>
    <scope>NUCLEOTIDE SEQUENCE [LARGE SCALE GENOMIC DNA]</scope>
    <source>
        <strain evidence="9">S2_003_000_R2_14</strain>
    </source>
</reference>
<evidence type="ECO:0000313" key="9">
    <source>
        <dbReference type="EMBL" id="PZR03317.1"/>
    </source>
</evidence>
<evidence type="ECO:0000259" key="8">
    <source>
        <dbReference type="PROSITE" id="PS51736"/>
    </source>
</evidence>
<dbReference type="SUPFAM" id="SSF46689">
    <property type="entry name" value="Homeodomain-like"/>
    <property type="match status" value="1"/>
</dbReference>
<dbReference type="PANTHER" id="PTHR30461:SF2">
    <property type="entry name" value="SERINE RECOMBINASE PINE-RELATED"/>
    <property type="match status" value="1"/>
</dbReference>
<dbReference type="CDD" id="cd03768">
    <property type="entry name" value="SR_ResInv"/>
    <property type="match status" value="1"/>
</dbReference>
<protein>
    <submittedName>
        <fullName evidence="9">Invertase</fullName>
    </submittedName>
</protein>
<dbReference type="Pfam" id="PF00239">
    <property type="entry name" value="Resolvase"/>
    <property type="match status" value="1"/>
</dbReference>
<evidence type="ECO:0000256" key="2">
    <source>
        <dbReference type="ARBA" id="ARBA00022908"/>
    </source>
</evidence>
<organism evidence="9 10">
    <name type="scientific">Archangium gephyra</name>
    <dbReference type="NCBI Taxonomy" id="48"/>
    <lineage>
        <taxon>Bacteria</taxon>
        <taxon>Pseudomonadati</taxon>
        <taxon>Myxococcota</taxon>
        <taxon>Myxococcia</taxon>
        <taxon>Myxococcales</taxon>
        <taxon>Cystobacterineae</taxon>
        <taxon>Archangiaceae</taxon>
        <taxon>Archangium</taxon>
    </lineage>
</organism>
<dbReference type="InterPro" id="IPR006119">
    <property type="entry name" value="Resolv_N"/>
</dbReference>
<evidence type="ECO:0000256" key="4">
    <source>
        <dbReference type="ARBA" id="ARBA00023125"/>
    </source>
</evidence>
<keyword evidence="2" id="KW-0229">DNA integration</keyword>
<keyword evidence="5" id="KW-0233">DNA recombination</keyword>
<comment type="similarity">
    <text evidence="1">Belongs to the site-specific recombinase resolvase family.</text>
</comment>
<evidence type="ECO:0000256" key="7">
    <source>
        <dbReference type="PROSITE-ProRule" id="PRU10137"/>
    </source>
</evidence>
<dbReference type="Pfam" id="PF02796">
    <property type="entry name" value="HTH_7"/>
    <property type="match status" value="1"/>
</dbReference>
<evidence type="ECO:0000256" key="3">
    <source>
        <dbReference type="ARBA" id="ARBA00023100"/>
    </source>
</evidence>
<dbReference type="PANTHER" id="PTHR30461">
    <property type="entry name" value="DNA-INVERTASE FROM LAMBDOID PROPHAGE"/>
    <property type="match status" value="1"/>
</dbReference>
<dbReference type="CDD" id="cd00569">
    <property type="entry name" value="HTH_Hin_like"/>
    <property type="match status" value="1"/>
</dbReference>
<dbReference type="InterPro" id="IPR006120">
    <property type="entry name" value="Resolvase_HTH_dom"/>
</dbReference>
<evidence type="ECO:0000313" key="10">
    <source>
        <dbReference type="Proteomes" id="UP000249061"/>
    </source>
</evidence>